<dbReference type="PANTHER" id="PTHR44216:SF3">
    <property type="entry name" value="PROTEIN O-MANNOSYL-TRANSFERASE TMTC2"/>
    <property type="match status" value="1"/>
</dbReference>
<dbReference type="EMBL" id="LT840185">
    <property type="protein sequence ID" value="SMF60616.1"/>
    <property type="molecule type" value="Genomic_DNA"/>
</dbReference>
<evidence type="ECO:0000256" key="2">
    <source>
        <dbReference type="SAM" id="MobiDB-lite"/>
    </source>
</evidence>
<dbReference type="SUPFAM" id="SSF48452">
    <property type="entry name" value="TPR-like"/>
    <property type="match status" value="2"/>
</dbReference>
<dbReference type="InterPro" id="IPR052384">
    <property type="entry name" value="TMTC_O-mannosyltransferase"/>
</dbReference>
<dbReference type="STRING" id="941907.SAMN06295910_0034"/>
<accession>A0A1X7FXM7</accession>
<dbReference type="InterPro" id="IPR019734">
    <property type="entry name" value="TPR_rpt"/>
</dbReference>
<dbReference type="Proteomes" id="UP000192934">
    <property type="component" value="Chromosome I"/>
</dbReference>
<reference evidence="4" key="1">
    <citation type="submission" date="2017-04" db="EMBL/GenBank/DDBJ databases">
        <authorList>
            <person name="Varghese N."/>
            <person name="Submissions S."/>
        </authorList>
    </citation>
    <scope>NUCLEOTIDE SEQUENCE [LARGE SCALE GENOMIC DNA]</scope>
    <source>
        <strain evidence="4">Dd16</strain>
    </source>
</reference>
<protein>
    <submittedName>
        <fullName evidence="3">Tetratricopeptide repeat-containing protein</fullName>
    </submittedName>
</protein>
<dbReference type="GO" id="GO:0035269">
    <property type="term" value="P:protein O-linked glycosylation via mannose"/>
    <property type="evidence" value="ECO:0007669"/>
    <property type="project" value="TreeGrafter"/>
</dbReference>
<dbReference type="RefSeq" id="WP_085216963.1">
    <property type="nucleotide sequence ID" value="NZ_LT840185.1"/>
</dbReference>
<dbReference type="InterPro" id="IPR011990">
    <property type="entry name" value="TPR-like_helical_dom_sf"/>
</dbReference>
<keyword evidence="4" id="KW-1185">Reference proteome</keyword>
<dbReference type="Pfam" id="PF13432">
    <property type="entry name" value="TPR_16"/>
    <property type="match status" value="3"/>
</dbReference>
<dbReference type="AlphaFoldDB" id="A0A1X7FXM7"/>
<organism evidence="3 4">
    <name type="scientific">Allosphingosinicella indica</name>
    <dbReference type="NCBI Taxonomy" id="941907"/>
    <lineage>
        <taxon>Bacteria</taxon>
        <taxon>Pseudomonadati</taxon>
        <taxon>Pseudomonadota</taxon>
        <taxon>Alphaproteobacteria</taxon>
        <taxon>Sphingomonadales</taxon>
        <taxon>Sphingomonadaceae</taxon>
        <taxon>Allosphingosinicella</taxon>
    </lineage>
</organism>
<dbReference type="Gene3D" id="1.25.40.10">
    <property type="entry name" value="Tetratricopeptide repeat domain"/>
    <property type="match status" value="1"/>
</dbReference>
<dbReference type="PROSITE" id="PS50005">
    <property type="entry name" value="TPR"/>
    <property type="match status" value="1"/>
</dbReference>
<evidence type="ECO:0000256" key="1">
    <source>
        <dbReference type="PROSITE-ProRule" id="PRU00339"/>
    </source>
</evidence>
<evidence type="ECO:0000313" key="3">
    <source>
        <dbReference type="EMBL" id="SMF60616.1"/>
    </source>
</evidence>
<feature type="repeat" description="TPR" evidence="1">
    <location>
        <begin position="301"/>
        <end position="334"/>
    </location>
</feature>
<name>A0A1X7FXM7_9SPHN</name>
<proteinExistence type="predicted"/>
<sequence>MAASPEDAGLALRALDQALAAGDQALAVRAARTLERAGMATAEARFTLLADALTRKNWKAASAEIAALDEDRVFMLMTPVLKAWLSFETKKRDALAQLDAAGQDRTVGSYIAEHRALLLLALGQRDAGLAALEPLIAGEGGRAQRLRIAAAATLQRRRDRAAAETLLAGDKPPVAAARAMLAANQPIPGAIDSARSGIAEFLARLAADIAGQNAPGAGVGFARLSTFLAPENSETWLVASDLLAATDHRETALAALDAIPAGDPFRAAVQDSRVRLLAATGDREGALARAEAAAKREGANAAEWTRLGDLYTEAKKYTEAAEAYGQALTLASDSGPPAKWTLHLLRGSALEQGGRWNEAKPELEAAYKLAPDQPIVLNYLGYAQLERRENIVEAEKLVREASRLQPNDAAITDSLGWALHLNGKTDQAIPLLERAAVGEPNDPAIHEHLGDAYYSVGRRIEARFAWAAALAAAEEDEDSTRIRAKIDTGLTPQLASP</sequence>
<keyword evidence="1" id="KW-0802">TPR repeat</keyword>
<feature type="region of interest" description="Disordered" evidence="2">
    <location>
        <begin position="476"/>
        <end position="497"/>
    </location>
</feature>
<dbReference type="SMART" id="SM00028">
    <property type="entry name" value="TPR"/>
    <property type="match status" value="5"/>
</dbReference>
<evidence type="ECO:0000313" key="4">
    <source>
        <dbReference type="Proteomes" id="UP000192934"/>
    </source>
</evidence>
<dbReference type="OrthoDB" id="9766710at2"/>
<gene>
    <name evidence="3" type="ORF">SAMN06295910_0034</name>
</gene>
<dbReference type="GO" id="GO:0000030">
    <property type="term" value="F:mannosyltransferase activity"/>
    <property type="evidence" value="ECO:0007669"/>
    <property type="project" value="TreeGrafter"/>
</dbReference>
<dbReference type="PANTHER" id="PTHR44216">
    <property type="entry name" value="PROTEIN O-MANNOSYL-TRANSFERASE TMTC2"/>
    <property type="match status" value="1"/>
</dbReference>